<dbReference type="GO" id="GO:0042144">
    <property type="term" value="P:vacuole fusion, non-autophagic"/>
    <property type="evidence" value="ECO:0007669"/>
    <property type="project" value="TreeGrafter"/>
</dbReference>
<dbReference type="AlphaFoldDB" id="A0AAD9LPI2"/>
<evidence type="ECO:0000259" key="2">
    <source>
        <dbReference type="Pfam" id="PF04840"/>
    </source>
</evidence>
<dbReference type="GO" id="GO:0016197">
    <property type="term" value="P:endosomal transport"/>
    <property type="evidence" value="ECO:0007669"/>
    <property type="project" value="TreeGrafter"/>
</dbReference>
<name>A0AAD9LPI2_9STRA</name>
<comment type="caution">
    <text evidence="3">The sequence shown here is derived from an EMBL/GenBank/DDBJ whole genome shotgun (WGS) entry which is preliminary data.</text>
</comment>
<dbReference type="InterPro" id="IPR016534">
    <property type="entry name" value="VPS16"/>
</dbReference>
<dbReference type="PANTHER" id="PTHR12811:SF0">
    <property type="entry name" value="VACUOLAR PROTEIN SORTING-ASSOCIATED PROTEIN 16 HOMOLOG"/>
    <property type="match status" value="1"/>
</dbReference>
<evidence type="ECO:0000313" key="4">
    <source>
        <dbReference type="Proteomes" id="UP001259832"/>
    </source>
</evidence>
<proteinExistence type="predicted"/>
<dbReference type="Proteomes" id="UP001259832">
    <property type="component" value="Unassembled WGS sequence"/>
</dbReference>
<keyword evidence="4" id="KW-1185">Reference proteome</keyword>
<feature type="compositionally biased region" description="Acidic residues" evidence="1">
    <location>
        <begin position="392"/>
        <end position="403"/>
    </location>
</feature>
<dbReference type="GO" id="GO:0003779">
    <property type="term" value="F:actin binding"/>
    <property type="evidence" value="ECO:0007669"/>
    <property type="project" value="TreeGrafter"/>
</dbReference>
<dbReference type="GO" id="GO:0005768">
    <property type="term" value="C:endosome"/>
    <property type="evidence" value="ECO:0007669"/>
    <property type="project" value="TreeGrafter"/>
</dbReference>
<reference evidence="3" key="1">
    <citation type="submission" date="2023-08" db="EMBL/GenBank/DDBJ databases">
        <title>Reference Genome Resource for the Citrus Pathogen Phytophthora citrophthora.</title>
        <authorList>
            <person name="Moller H."/>
            <person name="Coetzee B."/>
            <person name="Rose L.J."/>
            <person name="Van Niekerk J.M."/>
        </authorList>
    </citation>
    <scope>NUCLEOTIDE SEQUENCE</scope>
    <source>
        <strain evidence="3">STE-U-9442</strain>
    </source>
</reference>
<dbReference type="PANTHER" id="PTHR12811">
    <property type="entry name" value="VACUOLAR PROTEIN SORTING VPS16"/>
    <property type="match status" value="1"/>
</dbReference>
<evidence type="ECO:0000313" key="3">
    <source>
        <dbReference type="EMBL" id="KAK1944933.1"/>
    </source>
</evidence>
<organism evidence="3 4">
    <name type="scientific">Phytophthora citrophthora</name>
    <dbReference type="NCBI Taxonomy" id="4793"/>
    <lineage>
        <taxon>Eukaryota</taxon>
        <taxon>Sar</taxon>
        <taxon>Stramenopiles</taxon>
        <taxon>Oomycota</taxon>
        <taxon>Peronosporomycetes</taxon>
        <taxon>Peronosporales</taxon>
        <taxon>Peronosporaceae</taxon>
        <taxon>Phytophthora</taxon>
    </lineage>
</organism>
<protein>
    <submittedName>
        <fullName evidence="3">Vacuolar protein sorting-associated protein 16</fullName>
    </submittedName>
</protein>
<dbReference type="GO" id="GO:0006886">
    <property type="term" value="P:intracellular protein transport"/>
    <property type="evidence" value="ECO:0007669"/>
    <property type="project" value="InterPro"/>
</dbReference>
<dbReference type="Pfam" id="PF04840">
    <property type="entry name" value="Vps16_C"/>
    <property type="match status" value="1"/>
</dbReference>
<evidence type="ECO:0000256" key="1">
    <source>
        <dbReference type="SAM" id="MobiDB-lite"/>
    </source>
</evidence>
<dbReference type="InterPro" id="IPR038132">
    <property type="entry name" value="Vps16_C_sf"/>
</dbReference>
<dbReference type="Gene3D" id="1.10.150.780">
    <property type="entry name" value="Vps16, C-terminal region"/>
    <property type="match status" value="1"/>
</dbReference>
<gene>
    <name evidence="3" type="ORF">P3T76_003466</name>
</gene>
<feature type="domain" description="Vps16 C-terminal" evidence="2">
    <location>
        <begin position="253"/>
        <end position="392"/>
    </location>
</feature>
<dbReference type="EMBL" id="JASMQC010000005">
    <property type="protein sequence ID" value="KAK1944933.1"/>
    <property type="molecule type" value="Genomic_DNA"/>
</dbReference>
<feature type="region of interest" description="Disordered" evidence="1">
    <location>
        <begin position="390"/>
        <end position="412"/>
    </location>
</feature>
<dbReference type="GO" id="GO:0030897">
    <property type="term" value="C:HOPS complex"/>
    <property type="evidence" value="ECO:0007669"/>
    <property type="project" value="TreeGrafter"/>
</dbReference>
<sequence>MGNLWSYYAGGSDIFDKTACLSSGGASHASAFYTSFRRSAAKVVLQQEASGLASEREEVLLTLENWISEVSMLYDQDEEFPVSVVMQQELVFDPSKTADLTSVNTLNDGENVPATLEENILKGLSSNPLSTPDSIYKIMVQLGKRLSGDEFLRVVGKYPRAARLFASQLLIARSDVTNTFQMGVLVGEYSQAAEVVGKAAYGDNVLDTKRNRLKEAAKLFRASLNTASPSITAALSLSSAELHEHCVARSADSFNLVMTSEMLQLMETQRAMERTLAIPAGLLVGNSLVETLQKVITLNPVHRQALVLAVDCAEQYSVPPRQFWWTLLRVLARTDQWETLLALAGAIRPPIGYIPIVEVMLDEDKHDLVEHLLPVIQDEEERQQIISLLSEDQYEEEEEETEDQEPHQLDTL</sequence>
<accession>A0AAD9LPI2</accession>
<dbReference type="InterPro" id="IPR006925">
    <property type="entry name" value="Vps16_C"/>
</dbReference>
<dbReference type="GO" id="GO:0005765">
    <property type="term" value="C:lysosomal membrane"/>
    <property type="evidence" value="ECO:0007669"/>
    <property type="project" value="TreeGrafter"/>
</dbReference>